<evidence type="ECO:0000256" key="5">
    <source>
        <dbReference type="ARBA" id="ARBA00022989"/>
    </source>
</evidence>
<keyword evidence="3" id="KW-1003">Cell membrane</keyword>
<evidence type="ECO:0000256" key="6">
    <source>
        <dbReference type="ARBA" id="ARBA00023136"/>
    </source>
</evidence>
<dbReference type="Gene3D" id="1.10.3730.20">
    <property type="match status" value="1"/>
</dbReference>
<dbReference type="SUPFAM" id="SSF103481">
    <property type="entry name" value="Multidrug resistance efflux transporter EmrE"/>
    <property type="match status" value="1"/>
</dbReference>
<dbReference type="STRING" id="1423804.FD14_GL001600"/>
<dbReference type="EMBL" id="AYZM01000134">
    <property type="protein sequence ID" value="KRN19969.1"/>
    <property type="molecule type" value="Genomic_DNA"/>
</dbReference>
<comment type="subcellular location">
    <subcellularLocation>
        <location evidence="1 7">Cell membrane</location>
        <topology evidence="1 7">Multi-pass membrane protein</topology>
    </subcellularLocation>
</comment>
<dbReference type="PANTHER" id="PTHR30561">
    <property type="entry name" value="SMR FAMILY PROTON-DEPENDENT DRUG EFFLUX TRANSPORTER SUGE"/>
    <property type="match status" value="1"/>
</dbReference>
<reference evidence="9 10" key="1">
    <citation type="journal article" date="2015" name="Genome Announc.">
        <title>Expanding the biotechnology potential of lactobacilli through comparative genomics of 213 strains and associated genera.</title>
        <authorList>
            <person name="Sun Z."/>
            <person name="Harris H.M."/>
            <person name="McCann A."/>
            <person name="Guo C."/>
            <person name="Argimon S."/>
            <person name="Zhang W."/>
            <person name="Yang X."/>
            <person name="Jeffery I.B."/>
            <person name="Cooney J.C."/>
            <person name="Kagawa T.F."/>
            <person name="Liu W."/>
            <person name="Song Y."/>
            <person name="Salvetti E."/>
            <person name="Wrobel A."/>
            <person name="Rasinkangas P."/>
            <person name="Parkhill J."/>
            <person name="Rea M.C."/>
            <person name="O'Sullivan O."/>
            <person name="Ritari J."/>
            <person name="Douillard F.P."/>
            <person name="Paul Ross R."/>
            <person name="Yang R."/>
            <person name="Briner A.E."/>
            <person name="Felis G.E."/>
            <person name="de Vos W.M."/>
            <person name="Barrangou R."/>
            <person name="Klaenhammer T.R."/>
            <person name="Caufield P.W."/>
            <person name="Cui Y."/>
            <person name="Zhang H."/>
            <person name="O'Toole P.W."/>
        </authorList>
    </citation>
    <scope>NUCLEOTIDE SEQUENCE [LARGE SCALE GENOMIC DNA]</scope>
    <source>
        <strain evidence="9 10">DSM 23365</strain>
    </source>
</reference>
<organism evidence="9 10">
    <name type="scientific">Secundilactobacillus similis DSM 23365 = JCM 2765</name>
    <dbReference type="NCBI Taxonomy" id="1423804"/>
    <lineage>
        <taxon>Bacteria</taxon>
        <taxon>Bacillati</taxon>
        <taxon>Bacillota</taxon>
        <taxon>Bacilli</taxon>
        <taxon>Lactobacillales</taxon>
        <taxon>Lactobacillaceae</taxon>
        <taxon>Secundilactobacillus</taxon>
    </lineage>
</organism>
<dbReference type="AlphaFoldDB" id="A0A0R2EUR7"/>
<dbReference type="InterPro" id="IPR000390">
    <property type="entry name" value="Small_drug/metabolite_transptr"/>
</dbReference>
<gene>
    <name evidence="9" type="ORF">FD14_GL001600</name>
</gene>
<dbReference type="GO" id="GO:0005886">
    <property type="term" value="C:plasma membrane"/>
    <property type="evidence" value="ECO:0007669"/>
    <property type="project" value="UniProtKB-SubCell"/>
</dbReference>
<feature type="transmembrane region" description="Helical" evidence="8">
    <location>
        <begin position="34"/>
        <end position="55"/>
    </location>
</feature>
<keyword evidence="6 8" id="KW-0472">Membrane</keyword>
<proteinExistence type="inferred from homology"/>
<comment type="caution">
    <text evidence="9">The sequence shown here is derived from an EMBL/GenBank/DDBJ whole genome shotgun (WGS) entry which is preliminary data.</text>
</comment>
<accession>A0A0R2EUR7</accession>
<dbReference type="Pfam" id="PF00893">
    <property type="entry name" value="Multi_Drug_Res"/>
    <property type="match status" value="1"/>
</dbReference>
<evidence type="ECO:0000256" key="3">
    <source>
        <dbReference type="ARBA" id="ARBA00022475"/>
    </source>
</evidence>
<dbReference type="InterPro" id="IPR037185">
    <property type="entry name" value="EmrE-like"/>
</dbReference>
<evidence type="ECO:0000256" key="8">
    <source>
        <dbReference type="SAM" id="Phobius"/>
    </source>
</evidence>
<dbReference type="PANTHER" id="PTHR30561:SF1">
    <property type="entry name" value="MULTIDRUG TRANSPORTER EMRE"/>
    <property type="match status" value="1"/>
</dbReference>
<dbReference type="Proteomes" id="UP000051442">
    <property type="component" value="Unassembled WGS sequence"/>
</dbReference>
<feature type="transmembrane region" description="Helical" evidence="8">
    <location>
        <begin position="62"/>
        <end position="83"/>
    </location>
</feature>
<name>A0A0R2EUR7_9LACO</name>
<keyword evidence="10" id="KW-1185">Reference proteome</keyword>
<feature type="transmembrane region" description="Helical" evidence="8">
    <location>
        <begin position="7"/>
        <end position="28"/>
    </location>
</feature>
<feature type="transmembrane region" description="Helical" evidence="8">
    <location>
        <begin position="89"/>
        <end position="106"/>
    </location>
</feature>
<evidence type="ECO:0000256" key="1">
    <source>
        <dbReference type="ARBA" id="ARBA00004651"/>
    </source>
</evidence>
<sequence>MKLMAKYYVALAVAIVSEILGTLSLKLSAGFTQLWWTLASIGLYLIMLYCLSYTIRVVPLSVAYGVWTGAGTVFTALLGVMVFHETLSIGQIAGLALLVLGVVALNRSGESEEETEYEALQIEDEFQMDEKFR</sequence>
<keyword evidence="5 8" id="KW-1133">Transmembrane helix</keyword>
<evidence type="ECO:0000313" key="10">
    <source>
        <dbReference type="Proteomes" id="UP000051442"/>
    </source>
</evidence>
<dbReference type="PATRIC" id="fig|1423804.4.peg.1728"/>
<evidence type="ECO:0000256" key="2">
    <source>
        <dbReference type="ARBA" id="ARBA00022448"/>
    </source>
</evidence>
<dbReference type="GO" id="GO:0022857">
    <property type="term" value="F:transmembrane transporter activity"/>
    <property type="evidence" value="ECO:0007669"/>
    <property type="project" value="InterPro"/>
</dbReference>
<keyword evidence="4 7" id="KW-0812">Transmembrane</keyword>
<evidence type="ECO:0000256" key="7">
    <source>
        <dbReference type="RuleBase" id="RU003942"/>
    </source>
</evidence>
<protein>
    <submittedName>
        <fullName evidence="9">Uncharacterized protein</fullName>
    </submittedName>
</protein>
<keyword evidence="2" id="KW-0813">Transport</keyword>
<evidence type="ECO:0000256" key="4">
    <source>
        <dbReference type="ARBA" id="ARBA00022692"/>
    </source>
</evidence>
<dbReference type="InterPro" id="IPR045324">
    <property type="entry name" value="Small_multidrug_res"/>
</dbReference>
<evidence type="ECO:0000313" key="9">
    <source>
        <dbReference type="EMBL" id="KRN19969.1"/>
    </source>
</evidence>
<comment type="similarity">
    <text evidence="7">Belongs to the drug/metabolite transporter (DMT) superfamily. Small multidrug resistance (SMR) (TC 2.A.7.1) family.</text>
</comment>
<dbReference type="FunFam" id="1.10.3730.20:FF:000001">
    <property type="entry name" value="Quaternary ammonium compound resistance transporter SugE"/>
    <property type="match status" value="1"/>
</dbReference>